<gene>
    <name evidence="1" type="ORF">MANES_03G151900v8</name>
</gene>
<comment type="caution">
    <text evidence="1">The sequence shown here is derived from an EMBL/GenBank/DDBJ whole genome shotgun (WGS) entry which is preliminary data.</text>
</comment>
<dbReference type="EMBL" id="CM004389">
    <property type="protein sequence ID" value="OAY55411.1"/>
    <property type="molecule type" value="Genomic_DNA"/>
</dbReference>
<sequence>MANEDSVTISINKKVIDESPILSNCYIFKVPKELKSVNEEAYEPQLIAIGPYHHGKNHLLAMENHKIQYLQSFLKRSAQDISRYVQIIRNLEERARKCYTEPLSFTSDEFIEMMLIDGCFLIELMCKITWENDSILFEDPILGFDHMLIRLRLDLLLVENQLPFFILGELLVTSNLIPNLESRFSGVMEEVWTYKGFLPRPARLYRSIQLTEIKHLLELEHGNYQPSPERIEVYEKKRTKNGRITRCAIELREAGIKFKSIETHNLFAISFVNGVIEIPKIEITDFTECVLRNLVAYEQLPFGSPKYFSEYVGIMNSLIDSAKDVELLCRKGIIDNWMGDDETVAILFNNLGKHVFYERALYPDIVNNVNEHYKKRSNLWMAKLRHDYFQSP</sequence>
<dbReference type="OMA" id="MTIPCFE"/>
<proteinExistence type="predicted"/>
<accession>A0A2C9W7Q7</accession>
<name>A0A2C9W7Q7_MANES</name>
<dbReference type="AlphaFoldDB" id="A0A2C9W7Q7"/>
<dbReference type="InterPro" id="IPR004158">
    <property type="entry name" value="DUF247_pln"/>
</dbReference>
<evidence type="ECO:0000313" key="1">
    <source>
        <dbReference type="EMBL" id="OAY55411.1"/>
    </source>
</evidence>
<keyword evidence="2" id="KW-1185">Reference proteome</keyword>
<dbReference type="Proteomes" id="UP000091857">
    <property type="component" value="Chromosome 3"/>
</dbReference>
<dbReference type="Gramene" id="Manes.03G151900.1.v8.1">
    <property type="protein sequence ID" value="Manes.03G151900.1.v8.1.CDS.1"/>
    <property type="gene ID" value="Manes.03G151900.v8.1"/>
</dbReference>
<dbReference type="PANTHER" id="PTHR31170:SF17">
    <property type="match status" value="1"/>
</dbReference>
<reference evidence="2" key="1">
    <citation type="journal article" date="2016" name="Nat. Biotechnol.">
        <title>Sequencing wild and cultivated cassava and related species reveals extensive interspecific hybridization and genetic diversity.</title>
        <authorList>
            <person name="Bredeson J.V."/>
            <person name="Lyons J.B."/>
            <person name="Prochnik S.E."/>
            <person name="Wu G.A."/>
            <person name="Ha C.M."/>
            <person name="Edsinger-Gonzales E."/>
            <person name="Grimwood J."/>
            <person name="Schmutz J."/>
            <person name="Rabbi I.Y."/>
            <person name="Egesi C."/>
            <person name="Nauluvula P."/>
            <person name="Lebot V."/>
            <person name="Ndunguru J."/>
            <person name="Mkamilo G."/>
            <person name="Bart R.S."/>
            <person name="Setter T.L."/>
            <person name="Gleadow R.M."/>
            <person name="Kulakow P."/>
            <person name="Ferguson M.E."/>
            <person name="Rounsley S."/>
            <person name="Rokhsar D.S."/>
        </authorList>
    </citation>
    <scope>NUCLEOTIDE SEQUENCE [LARGE SCALE GENOMIC DNA]</scope>
    <source>
        <strain evidence="2">cv. AM560-2</strain>
    </source>
</reference>
<dbReference type="STRING" id="3983.A0A2C9W7Q7"/>
<dbReference type="PANTHER" id="PTHR31170">
    <property type="entry name" value="BNAC04G53230D PROTEIN"/>
    <property type="match status" value="1"/>
</dbReference>
<organism evidence="1 2">
    <name type="scientific">Manihot esculenta</name>
    <name type="common">Cassava</name>
    <name type="synonym">Jatropha manihot</name>
    <dbReference type="NCBI Taxonomy" id="3983"/>
    <lineage>
        <taxon>Eukaryota</taxon>
        <taxon>Viridiplantae</taxon>
        <taxon>Streptophyta</taxon>
        <taxon>Embryophyta</taxon>
        <taxon>Tracheophyta</taxon>
        <taxon>Spermatophyta</taxon>
        <taxon>Magnoliopsida</taxon>
        <taxon>eudicotyledons</taxon>
        <taxon>Gunneridae</taxon>
        <taxon>Pentapetalae</taxon>
        <taxon>rosids</taxon>
        <taxon>fabids</taxon>
        <taxon>Malpighiales</taxon>
        <taxon>Euphorbiaceae</taxon>
        <taxon>Crotonoideae</taxon>
        <taxon>Manihoteae</taxon>
        <taxon>Manihot</taxon>
    </lineage>
</organism>
<protein>
    <submittedName>
        <fullName evidence="1">Uncharacterized protein</fullName>
    </submittedName>
</protein>
<evidence type="ECO:0000313" key="2">
    <source>
        <dbReference type="Proteomes" id="UP000091857"/>
    </source>
</evidence>
<dbReference type="Pfam" id="PF03140">
    <property type="entry name" value="DUF247"/>
    <property type="match status" value="1"/>
</dbReference>